<keyword evidence="1" id="KW-1133">Transmembrane helix</keyword>
<dbReference type="EMBL" id="BAAAFD010000002">
    <property type="protein sequence ID" value="GAA0853815.1"/>
    <property type="molecule type" value="Genomic_DNA"/>
</dbReference>
<keyword evidence="1" id="KW-0472">Membrane</keyword>
<keyword evidence="1" id="KW-0812">Transmembrane</keyword>
<evidence type="ECO:0000313" key="3">
    <source>
        <dbReference type="Proteomes" id="UP001500359"/>
    </source>
</evidence>
<keyword evidence="3" id="KW-1185">Reference proteome</keyword>
<evidence type="ECO:0000256" key="1">
    <source>
        <dbReference type="SAM" id="Phobius"/>
    </source>
</evidence>
<organism evidence="2 3">
    <name type="scientific">Aliiglaciecola litoralis</name>
    <dbReference type="NCBI Taxonomy" id="582857"/>
    <lineage>
        <taxon>Bacteria</taxon>
        <taxon>Pseudomonadati</taxon>
        <taxon>Pseudomonadota</taxon>
        <taxon>Gammaproteobacteria</taxon>
        <taxon>Alteromonadales</taxon>
        <taxon>Alteromonadaceae</taxon>
        <taxon>Aliiglaciecola</taxon>
    </lineage>
</organism>
<evidence type="ECO:0000313" key="2">
    <source>
        <dbReference type="EMBL" id="GAA0853815.1"/>
    </source>
</evidence>
<proteinExistence type="predicted"/>
<gene>
    <name evidence="2" type="ORF">GCM10009114_07510</name>
</gene>
<sequence>MDDVSEQFKPIQKRFYVILLLTAVFFSSGFILQYFGIEFLNPFYGALIGVLIFNVGIWLYYRCPKCNSVPFALGSEGVEIRPKSCHKCGSKFR</sequence>
<dbReference type="Proteomes" id="UP001500359">
    <property type="component" value="Unassembled WGS sequence"/>
</dbReference>
<name>A0ABP3WNV6_9ALTE</name>
<accession>A0ABP3WNV6</accession>
<feature type="transmembrane region" description="Helical" evidence="1">
    <location>
        <begin position="43"/>
        <end position="61"/>
    </location>
</feature>
<feature type="transmembrane region" description="Helical" evidence="1">
    <location>
        <begin position="15"/>
        <end position="37"/>
    </location>
</feature>
<comment type="caution">
    <text evidence="2">The sequence shown here is derived from an EMBL/GenBank/DDBJ whole genome shotgun (WGS) entry which is preliminary data.</text>
</comment>
<protein>
    <submittedName>
        <fullName evidence="2">Uncharacterized protein</fullName>
    </submittedName>
</protein>
<reference evidence="3" key="1">
    <citation type="journal article" date="2019" name="Int. J. Syst. Evol. Microbiol.">
        <title>The Global Catalogue of Microorganisms (GCM) 10K type strain sequencing project: providing services to taxonomists for standard genome sequencing and annotation.</title>
        <authorList>
            <consortium name="The Broad Institute Genomics Platform"/>
            <consortium name="The Broad Institute Genome Sequencing Center for Infectious Disease"/>
            <person name="Wu L."/>
            <person name="Ma J."/>
        </authorList>
    </citation>
    <scope>NUCLEOTIDE SEQUENCE [LARGE SCALE GENOMIC DNA]</scope>
    <source>
        <strain evidence="3">JCM 15896</strain>
    </source>
</reference>